<proteinExistence type="predicted"/>
<accession>A0ACA9RNG4</accession>
<keyword evidence="2" id="KW-1185">Reference proteome</keyword>
<gene>
    <name evidence="1" type="ORF">RPERSI_LOCUS20916</name>
</gene>
<evidence type="ECO:0000313" key="1">
    <source>
        <dbReference type="EMBL" id="CAG8800421.1"/>
    </source>
</evidence>
<sequence length="124" mass="14432">MSSLMMKLTKSGDVQLSMDFSLKMGIFNKSIDENSLYNELSKMSPCTLYLKVVELIVHSKSRRAVNHKNKPRSSRAPRPQNAFFIFRRNFTAKLKKEGKRLKKDEIGDYSKEAAKEWHENPQIH</sequence>
<dbReference type="EMBL" id="CAJVQC010060097">
    <property type="protein sequence ID" value="CAG8800421.1"/>
    <property type="molecule type" value="Genomic_DNA"/>
</dbReference>
<dbReference type="Proteomes" id="UP000789920">
    <property type="component" value="Unassembled WGS sequence"/>
</dbReference>
<name>A0ACA9RNG4_9GLOM</name>
<reference evidence="1" key="1">
    <citation type="submission" date="2021-06" db="EMBL/GenBank/DDBJ databases">
        <authorList>
            <person name="Kallberg Y."/>
            <person name="Tangrot J."/>
            <person name="Rosling A."/>
        </authorList>
    </citation>
    <scope>NUCLEOTIDE SEQUENCE</scope>
    <source>
        <strain evidence="1">MA461A</strain>
    </source>
</reference>
<organism evidence="1 2">
    <name type="scientific">Racocetra persica</name>
    <dbReference type="NCBI Taxonomy" id="160502"/>
    <lineage>
        <taxon>Eukaryota</taxon>
        <taxon>Fungi</taxon>
        <taxon>Fungi incertae sedis</taxon>
        <taxon>Mucoromycota</taxon>
        <taxon>Glomeromycotina</taxon>
        <taxon>Glomeromycetes</taxon>
        <taxon>Diversisporales</taxon>
        <taxon>Gigasporaceae</taxon>
        <taxon>Racocetra</taxon>
    </lineage>
</organism>
<comment type="caution">
    <text evidence="1">The sequence shown here is derived from an EMBL/GenBank/DDBJ whole genome shotgun (WGS) entry which is preliminary data.</text>
</comment>
<feature type="non-terminal residue" evidence="1">
    <location>
        <position position="124"/>
    </location>
</feature>
<evidence type="ECO:0000313" key="2">
    <source>
        <dbReference type="Proteomes" id="UP000789920"/>
    </source>
</evidence>
<protein>
    <submittedName>
        <fullName evidence="1">4038_t:CDS:1</fullName>
    </submittedName>
</protein>